<organism evidence="1">
    <name type="scientific">Anguilla anguilla</name>
    <name type="common">European freshwater eel</name>
    <name type="synonym">Muraena anguilla</name>
    <dbReference type="NCBI Taxonomy" id="7936"/>
    <lineage>
        <taxon>Eukaryota</taxon>
        <taxon>Metazoa</taxon>
        <taxon>Chordata</taxon>
        <taxon>Craniata</taxon>
        <taxon>Vertebrata</taxon>
        <taxon>Euteleostomi</taxon>
        <taxon>Actinopterygii</taxon>
        <taxon>Neopterygii</taxon>
        <taxon>Teleostei</taxon>
        <taxon>Anguilliformes</taxon>
        <taxon>Anguillidae</taxon>
        <taxon>Anguilla</taxon>
    </lineage>
</organism>
<name>A0A0E9VWG1_ANGAN</name>
<dbReference type="SUPFAM" id="SSF140996">
    <property type="entry name" value="Hermes dimerisation domain"/>
    <property type="match status" value="1"/>
</dbReference>
<accession>A0A0E9VWG1</accession>
<reference evidence="1" key="1">
    <citation type="submission" date="2014-11" db="EMBL/GenBank/DDBJ databases">
        <authorList>
            <person name="Amaro Gonzalez C."/>
        </authorList>
    </citation>
    <scope>NUCLEOTIDE SEQUENCE</scope>
</reference>
<protein>
    <submittedName>
        <fullName evidence="1">Uncharacterized protein</fullName>
    </submittedName>
</protein>
<reference evidence="1" key="2">
    <citation type="journal article" date="2015" name="Fish Shellfish Immunol.">
        <title>Early steps in the European eel (Anguilla anguilla)-Vibrio vulnificus interaction in the gills: Role of the RtxA13 toxin.</title>
        <authorList>
            <person name="Callol A."/>
            <person name="Pajuelo D."/>
            <person name="Ebbesson L."/>
            <person name="Teles M."/>
            <person name="MacKenzie S."/>
            <person name="Amaro C."/>
        </authorList>
    </citation>
    <scope>NUCLEOTIDE SEQUENCE</scope>
</reference>
<evidence type="ECO:0000313" key="1">
    <source>
        <dbReference type="EMBL" id="JAH82396.1"/>
    </source>
</evidence>
<dbReference type="EMBL" id="GBXM01026181">
    <property type="protein sequence ID" value="JAH82396.1"/>
    <property type="molecule type" value="Transcribed_RNA"/>
</dbReference>
<sequence>MHTHTVVLISEKTLTMSGYLMGNKVPCTPQQAAVLTESVLNMLVTDMRPQSMVEDDGFRAKINTLNP</sequence>
<dbReference type="Gene3D" id="1.10.10.1070">
    <property type="entry name" value="Zinc finger, BED domain-containing"/>
    <property type="match status" value="1"/>
</dbReference>
<dbReference type="AlphaFoldDB" id="A0A0E9VWG1"/>
<proteinExistence type="predicted"/>